<dbReference type="OrthoDB" id="412428at2759"/>
<feature type="domain" description="Reverse transcriptase" evidence="3">
    <location>
        <begin position="1572"/>
        <end position="1820"/>
    </location>
</feature>
<evidence type="ECO:0000313" key="5">
    <source>
        <dbReference type="EMBL" id="OLP76362.1"/>
    </source>
</evidence>
<feature type="domain" description="RNase H type-1" evidence="4">
    <location>
        <begin position="2154"/>
        <end position="2308"/>
    </location>
</feature>
<dbReference type="SUPFAM" id="SSF53098">
    <property type="entry name" value="Ribonuclease H-like"/>
    <property type="match status" value="1"/>
</dbReference>
<evidence type="ECO:0000259" key="3">
    <source>
        <dbReference type="PROSITE" id="PS50878"/>
    </source>
</evidence>
<feature type="region of interest" description="Disordered" evidence="2">
    <location>
        <begin position="1042"/>
        <end position="1074"/>
    </location>
</feature>
<feature type="region of interest" description="Disordered" evidence="2">
    <location>
        <begin position="315"/>
        <end position="356"/>
    </location>
</feature>
<evidence type="ECO:0000256" key="1">
    <source>
        <dbReference type="SAM" id="Coils"/>
    </source>
</evidence>
<gene>
    <name evidence="5" type="ORF">AK812_SmicGene43716</name>
</gene>
<evidence type="ECO:0008006" key="7">
    <source>
        <dbReference type="Google" id="ProtNLM"/>
    </source>
</evidence>
<evidence type="ECO:0000259" key="4">
    <source>
        <dbReference type="PROSITE" id="PS50879"/>
    </source>
</evidence>
<keyword evidence="1" id="KW-0175">Coiled coil</keyword>
<feature type="compositionally biased region" description="Low complexity" evidence="2">
    <location>
        <begin position="1059"/>
        <end position="1074"/>
    </location>
</feature>
<accession>A0A1Q9C0B6</accession>
<dbReference type="EMBL" id="LSRX01002048">
    <property type="protein sequence ID" value="OLP76362.1"/>
    <property type="molecule type" value="Genomic_DNA"/>
</dbReference>
<dbReference type="Gene3D" id="3.40.395.10">
    <property type="entry name" value="Adenoviral Proteinase, Chain A"/>
    <property type="match status" value="1"/>
</dbReference>
<name>A0A1Q9C0B6_SYMMI</name>
<dbReference type="GO" id="GO:0004523">
    <property type="term" value="F:RNA-DNA hybrid ribonuclease activity"/>
    <property type="evidence" value="ECO:0007669"/>
    <property type="project" value="InterPro"/>
</dbReference>
<dbReference type="InterPro" id="IPR000477">
    <property type="entry name" value="RT_dom"/>
</dbReference>
<dbReference type="InterPro" id="IPR036397">
    <property type="entry name" value="RNaseH_sf"/>
</dbReference>
<dbReference type="Proteomes" id="UP000186817">
    <property type="component" value="Unassembled WGS sequence"/>
</dbReference>
<feature type="compositionally biased region" description="Low complexity" evidence="2">
    <location>
        <begin position="330"/>
        <end position="340"/>
    </location>
</feature>
<dbReference type="InterPro" id="IPR038765">
    <property type="entry name" value="Papain-like_cys_pep_sf"/>
</dbReference>
<feature type="coiled-coil region" evidence="1">
    <location>
        <begin position="1081"/>
        <end position="1108"/>
    </location>
</feature>
<dbReference type="SUPFAM" id="SSF54001">
    <property type="entry name" value="Cysteine proteinases"/>
    <property type="match status" value="1"/>
</dbReference>
<dbReference type="InterPro" id="IPR012337">
    <property type="entry name" value="RNaseH-like_sf"/>
</dbReference>
<dbReference type="PROSITE" id="PS50879">
    <property type="entry name" value="RNASE_H_1"/>
    <property type="match status" value="1"/>
</dbReference>
<dbReference type="PROSITE" id="PS50878">
    <property type="entry name" value="RT_POL"/>
    <property type="match status" value="1"/>
</dbReference>
<dbReference type="Gene3D" id="3.30.420.10">
    <property type="entry name" value="Ribonuclease H-like superfamily/Ribonuclease H"/>
    <property type="match status" value="1"/>
</dbReference>
<reference evidence="5 6" key="1">
    <citation type="submission" date="2016-02" db="EMBL/GenBank/DDBJ databases">
        <title>Genome analysis of coral dinoflagellate symbionts highlights evolutionary adaptations to a symbiotic lifestyle.</title>
        <authorList>
            <person name="Aranda M."/>
            <person name="Li Y."/>
            <person name="Liew Y.J."/>
            <person name="Baumgarten S."/>
            <person name="Simakov O."/>
            <person name="Wilson M."/>
            <person name="Piel J."/>
            <person name="Ashoor H."/>
            <person name="Bougouffa S."/>
            <person name="Bajic V.B."/>
            <person name="Ryu T."/>
            <person name="Ravasi T."/>
            <person name="Bayer T."/>
            <person name="Micklem G."/>
            <person name="Kim H."/>
            <person name="Bhak J."/>
            <person name="Lajeunesse T.C."/>
            <person name="Voolstra C.R."/>
        </authorList>
    </citation>
    <scope>NUCLEOTIDE SEQUENCE [LARGE SCALE GENOMIC DNA]</scope>
    <source>
        <strain evidence="5 6">CCMP2467</strain>
    </source>
</reference>
<protein>
    <recommendedName>
        <fullName evidence="7">Reverse transcriptase domain-containing protein</fullName>
    </recommendedName>
</protein>
<dbReference type="PANTHER" id="PTHR19446">
    <property type="entry name" value="REVERSE TRANSCRIPTASES"/>
    <property type="match status" value="1"/>
</dbReference>
<proteinExistence type="predicted"/>
<sequence length="2539" mass="276643">MKCLSAFAEQADLQMHHLTLELADQWASHRLRWWAALLPNGLPLQALRGWAAVSPLLKVQDVIPVWPTWPTPVEAALLWDAKEQEAFANLSQETRVLVASDQAPAALHCWGCALRPCPCGCRPKALSLNSLTKCGSSGASVPSGAFEGLRFLHPAEAGLLNTLLPSFNHHPDPRAALCLVGQLAAPLQALWIWSQVLSAAGPCFGLPLICPEAELRRYKQLLVQQRQDTWLLPSMCAGGQLSVQDVHGTRIETASGPLTAGQLLCAEAAFLPPGFKLQLLVGDRVLPRFAKLSFLPDGPTYQIQVKRKAAALECAATPPPSGADTSCGGAPASNAPQQSAPEHEPDTRPATHQTPLDGLHEVGASDFLIWYGISLWIQSPLASAEFRLVPPCAATSLLQLLGEDMLLAAATVPVLPQGPLILIPFVSQGHWSLLTLCADPAGVVAVHWDGIPGRNTQPAKLLAQAFCQLEGACLLSFEDQAHWLQSDSSSCGVLLLAHAAALVLGAALPTLLDWAVDFQRKFPPHLAFLQGLGGLSSEQERDLQALLVAKGVPTDVVSSRLQAAVAKIGPGPLALALQQRNPWQALKTCASKPSCMFRWIQADELQNHIELQAQKKFGTGVPKAKEKKARPSKRPLQAPLHVDPAQLRLAPGTFVSTSGSPLGQLAFTEVQAQATGICFCTATQAAPFVAQARNLSVDPLALITTAEIPAEQAGTARLSSIRYPAVFTPTDEAVLVAGSLLQLGDDDVQLAAANIAELDRIDTLVCRLNLYKEECTMPWDKVAEAPIRTLLQQVPGLQVCKDPSCNQACGSFHAAVDEVVEHLFLDIWARQWCRLAGSRVKAGDADVFQAYLRVPASAALHLLRLNCQGLYFEPRASDGSGPHPAWSVVWLPGANLAAAQHALRTTEKAVALARLGVKYGLRTREADEQQVFEAHRPQHQFLKVRVSAHFRLHPLPHGLQRSSLVQLLKQWGWSGKPLQPDRGDSNGAAWLVGAACDPPAPALPLGTDYVLISKVRDIGGTTRPAPLPVYASLRTKKALLLDDDPDEAPADPWAGGSDPWSLARPPSAAASAPAAPSTAAVSKLAQIKADLKQDLQHLVNEQLEAKQAAKPPPGLSEHDHRLHQLEVGLNEVRQQNSKFEGWFQSFGAKVSDQAQQIETLTGTVKEQHQELAKVRTDVQATVQSAVLSLQSDLSAQMTTQLAGQLEQIQSLFADKKLRDPLLFVTVRSPPFMDTPLVPLGLTRRLVLIFRLPPKIPRSGLSLLLALDEDNVVPRKYSAFIPRSPGRVAPVRLQSLKHALLAASPSPAAIDYRFSLWRSIRLAKGFCGGFPGWWPDRPTRLVGSPSELPETVPDPTTAISIFEDFRCNFRRLESWHMKRRGQILDCKYDKSLSQVFRELRDPTPEQVDTLTVSREYAILAVSSQGTQVHLDSAPDLRGTSSWAVDGQPVAVTDVDDVVCTLSAPACPGQELEQTQTLSSVPDVQAEFVSLWAGRWQKHANTTAAHWQRFLAFATAFLPHQTFCLPRITVDDWLRAVRRFRPRAARGPDGWAKADLLHMPLARVQQLLDFLSELEAGKRPWPQQIVVGFICLLSKQNGRTDAHGYRPICLYSIVYRTWAGLRARQTLNALKYCVPEGLHGFVPGREATTLWYSIQAEIELCAQGEAPLLGFSTDIIKCFNNLPRLPLLTLAAQLGIPWQVLNPWASFLDQTERRFHIRGQVSSPLKSTSGFPEGCPLSPVAMLLADVAYHAYMQAFVPEVRSLSYVDNLAAMASCPAHLVRGYHATQCFMDLLDLSLDETKTYTWATQPQHRKQLQALGPPVQTSARELGGFLAFGTKVHNAALQQRCTALAPQWAALRRSKAPVALKLAVLPNKCWARALHGISGCPLGISHLSNLRACATAALKIRPGGSSSLLRLCLAPDLCADPGFYQLWACVRDLRRMAEKMPSLLHLWRGYMTSLDGRSLHGPFTTLLQVLSQVGWSVLFPPMVQDHEGLQHDLVGAPARLIRRRLEHAWLGFVAHAHQHRATMHDLHGLDPSLLQADVSGLSSLDAARYAAIRSGAFLFDHQQSRFDLAKTGNCELCDVPDDAEHRVCHCPKYQAAREPHAWVCAKWHVLPTCFTHHLLPPDNPYLPSLRRLLVGLPDLSGVFACPGFGSGWQHLFTDGTCCEAGNPDLALAAWGVIHSQHGLAVACGPVPGVLQTAPRAETWALIAAAKWALHFALPCYVWSDCLNVVDGVNAIQTGTALEAQTDADLWDILAALLSQLDPANFLVRHTPSHLDLNLTESPGEDWLAKHNGHADTLASLTNSNRPQAFLEVYKAAHRHHLDSLQALRALRGIYFGIAAITAGHPNTQSTEQDPVEEEDPARPLAVPRRCELEDVLPIGWTLLATQGSHGLPDDFILALCRFVFVQDASAEQAFEVTWLELVFILELSGGFLYPVAGPRGGWVSSATIAFLPPPPTVAGRLNLVRRALRSAFKSLRLQGLFVSGVDRSDLGIGFRLDGIVFGVEGSLLLRARAALGRFVQGRRADTRTALARPL</sequence>
<dbReference type="Pfam" id="PF00078">
    <property type="entry name" value="RVT_1"/>
    <property type="match status" value="1"/>
</dbReference>
<dbReference type="InterPro" id="IPR002156">
    <property type="entry name" value="RNaseH_domain"/>
</dbReference>
<comment type="caution">
    <text evidence="5">The sequence shown here is derived from an EMBL/GenBank/DDBJ whole genome shotgun (WGS) entry which is preliminary data.</text>
</comment>
<evidence type="ECO:0000313" key="6">
    <source>
        <dbReference type="Proteomes" id="UP000186817"/>
    </source>
</evidence>
<dbReference type="GO" id="GO:0003676">
    <property type="term" value="F:nucleic acid binding"/>
    <property type="evidence" value="ECO:0007669"/>
    <property type="project" value="InterPro"/>
</dbReference>
<organism evidence="5 6">
    <name type="scientific">Symbiodinium microadriaticum</name>
    <name type="common">Dinoflagellate</name>
    <name type="synonym">Zooxanthella microadriatica</name>
    <dbReference type="NCBI Taxonomy" id="2951"/>
    <lineage>
        <taxon>Eukaryota</taxon>
        <taxon>Sar</taxon>
        <taxon>Alveolata</taxon>
        <taxon>Dinophyceae</taxon>
        <taxon>Suessiales</taxon>
        <taxon>Symbiodiniaceae</taxon>
        <taxon>Symbiodinium</taxon>
    </lineage>
</organism>
<keyword evidence="6" id="KW-1185">Reference proteome</keyword>
<evidence type="ECO:0000256" key="2">
    <source>
        <dbReference type="SAM" id="MobiDB-lite"/>
    </source>
</evidence>